<dbReference type="RefSeq" id="WP_269880385.1">
    <property type="nucleotide sequence ID" value="NZ_JAQAGZ010000003.1"/>
</dbReference>
<proteinExistence type="predicted"/>
<dbReference type="Proteomes" id="UP001527882">
    <property type="component" value="Unassembled WGS sequence"/>
</dbReference>
<evidence type="ECO:0000313" key="2">
    <source>
        <dbReference type="Proteomes" id="UP001527882"/>
    </source>
</evidence>
<gene>
    <name evidence="1" type="ORF">O9H85_06060</name>
</gene>
<reference evidence="1 2" key="1">
    <citation type="submission" date="2022-12" db="EMBL/GenBank/DDBJ databases">
        <title>Draft genome sequence of Paenibacillus sp. dW9.</title>
        <authorList>
            <person name="Choi E.-W."/>
            <person name="Kim D.-U."/>
        </authorList>
    </citation>
    <scope>NUCLEOTIDE SEQUENCE [LARGE SCALE GENOMIC DNA]</scope>
    <source>
        <strain evidence="2">dW9</strain>
    </source>
</reference>
<protein>
    <submittedName>
        <fullName evidence="1">Uncharacterized protein</fullName>
    </submittedName>
</protein>
<sequence length="123" mass="14165">MTNQVKQAEFKRVLERNGRLCADVEVELEGDGGKLVVLFEESEDNDLDMVMVLRKDAETSIDWYDNDLHAAYEDITVELFADREGQTHWGPRESFKEQILSFGSVREHIHRSLENAVRPKAEA</sequence>
<dbReference type="EMBL" id="JAQAGZ010000003">
    <property type="protein sequence ID" value="MCZ8511995.1"/>
    <property type="molecule type" value="Genomic_DNA"/>
</dbReference>
<accession>A0ABT4Q548</accession>
<evidence type="ECO:0000313" key="1">
    <source>
        <dbReference type="EMBL" id="MCZ8511995.1"/>
    </source>
</evidence>
<organism evidence="1 2">
    <name type="scientific">Paenibacillus gyeongsangnamensis</name>
    <dbReference type="NCBI Taxonomy" id="3388067"/>
    <lineage>
        <taxon>Bacteria</taxon>
        <taxon>Bacillati</taxon>
        <taxon>Bacillota</taxon>
        <taxon>Bacilli</taxon>
        <taxon>Bacillales</taxon>
        <taxon>Paenibacillaceae</taxon>
        <taxon>Paenibacillus</taxon>
    </lineage>
</organism>
<keyword evidence="2" id="KW-1185">Reference proteome</keyword>
<comment type="caution">
    <text evidence="1">The sequence shown here is derived from an EMBL/GenBank/DDBJ whole genome shotgun (WGS) entry which is preliminary data.</text>
</comment>
<name>A0ABT4Q548_9BACL</name>